<evidence type="ECO:0000256" key="1">
    <source>
        <dbReference type="SAM" id="MobiDB-lite"/>
    </source>
</evidence>
<dbReference type="Proteomes" id="UP000199675">
    <property type="component" value="Unassembled WGS sequence"/>
</dbReference>
<evidence type="ECO:0000313" key="2">
    <source>
        <dbReference type="EMBL" id="SDX58519.1"/>
    </source>
</evidence>
<dbReference type="EMBL" id="FNNE01000011">
    <property type="protein sequence ID" value="SDX58519.1"/>
    <property type="molecule type" value="Genomic_DNA"/>
</dbReference>
<dbReference type="AlphaFoldDB" id="A0A1H3CYJ2"/>
<dbReference type="STRING" id="488533.SAMN04487960_11155"/>
<reference evidence="2 3" key="1">
    <citation type="submission" date="2016-10" db="EMBL/GenBank/DDBJ databases">
        <authorList>
            <person name="de Groot N.N."/>
        </authorList>
    </citation>
    <scope>NUCLEOTIDE SEQUENCE [LARGE SCALE GENOMIC DNA]</scope>
    <source>
        <strain evidence="2 3">CGMCC 1.7059</strain>
    </source>
</reference>
<feature type="region of interest" description="Disordered" evidence="1">
    <location>
        <begin position="91"/>
        <end position="114"/>
    </location>
</feature>
<evidence type="ECO:0000313" key="3">
    <source>
        <dbReference type="Proteomes" id="UP000199675"/>
    </source>
</evidence>
<name>A0A1H3CYJ2_9GAMM</name>
<proteinExistence type="predicted"/>
<dbReference type="RefSeq" id="WP_091816761.1">
    <property type="nucleotide sequence ID" value="NZ_FNNE01000011.1"/>
</dbReference>
<keyword evidence="3" id="KW-1185">Reference proteome</keyword>
<sequence length="114" mass="13133">MDTTDFTIETALEAAISLTQVLAARRHRRKVMGQDVLVPGQLGEALHLPRIIRRLQSKQIRQRDLGLEDFQSLWPTLSASTRDKVRQNLGWYDPSKLDWDDKRSNRRPLPGAED</sequence>
<gene>
    <name evidence="2" type="ORF">SAMN04487960_11155</name>
</gene>
<organism evidence="2 3">
    <name type="scientific">Marinobacter mobilis</name>
    <dbReference type="NCBI Taxonomy" id="488533"/>
    <lineage>
        <taxon>Bacteria</taxon>
        <taxon>Pseudomonadati</taxon>
        <taxon>Pseudomonadota</taxon>
        <taxon>Gammaproteobacteria</taxon>
        <taxon>Pseudomonadales</taxon>
        <taxon>Marinobacteraceae</taxon>
        <taxon>Marinobacter</taxon>
    </lineage>
</organism>
<dbReference type="OrthoDB" id="6197106at2"/>
<accession>A0A1H3CYJ2</accession>
<protein>
    <submittedName>
        <fullName evidence="2">Uncharacterized protein</fullName>
    </submittedName>
</protein>